<dbReference type="InterPro" id="IPR045234">
    <property type="entry name" value="Unkempt-like"/>
</dbReference>
<dbReference type="SUPFAM" id="SSF90229">
    <property type="entry name" value="CCCH zinc finger"/>
    <property type="match status" value="1"/>
</dbReference>
<organism evidence="8 9">
    <name type="scientific">Tetracentron sinense</name>
    <name type="common">Spur-leaf</name>
    <dbReference type="NCBI Taxonomy" id="13715"/>
    <lineage>
        <taxon>Eukaryota</taxon>
        <taxon>Viridiplantae</taxon>
        <taxon>Streptophyta</taxon>
        <taxon>Embryophyta</taxon>
        <taxon>Tracheophyta</taxon>
        <taxon>Spermatophyta</taxon>
        <taxon>Magnoliopsida</taxon>
        <taxon>Trochodendrales</taxon>
        <taxon>Trochodendraceae</taxon>
        <taxon>Tetracentron</taxon>
    </lineage>
</organism>
<keyword evidence="4" id="KW-0238">DNA-binding</keyword>
<feature type="zinc finger region" description="C3H1-type" evidence="5">
    <location>
        <begin position="77"/>
        <end position="104"/>
    </location>
</feature>
<dbReference type="InterPro" id="IPR000571">
    <property type="entry name" value="Znf_CCCH"/>
</dbReference>
<evidence type="ECO:0000256" key="2">
    <source>
        <dbReference type="ARBA" id="ARBA00022771"/>
    </source>
</evidence>
<dbReference type="PANTHER" id="PTHR14493">
    <property type="entry name" value="UNKEMPT FAMILY MEMBER"/>
    <property type="match status" value="1"/>
</dbReference>
<accession>A0A834YFY1</accession>
<evidence type="ECO:0000256" key="3">
    <source>
        <dbReference type="ARBA" id="ARBA00022833"/>
    </source>
</evidence>
<dbReference type="PANTHER" id="PTHR14493:SF109">
    <property type="entry name" value="ZINC FINGER CCCH DOMAIN-CONTAINING PROTEIN 54"/>
    <property type="match status" value="1"/>
</dbReference>
<evidence type="ECO:0000256" key="4">
    <source>
        <dbReference type="ARBA" id="ARBA00023125"/>
    </source>
</evidence>
<dbReference type="OrthoDB" id="410307at2759"/>
<dbReference type="SMART" id="SM00356">
    <property type="entry name" value="ZnF_C3H1"/>
    <property type="match status" value="2"/>
</dbReference>
<evidence type="ECO:0000259" key="7">
    <source>
        <dbReference type="PROSITE" id="PS50103"/>
    </source>
</evidence>
<reference evidence="8 9" key="1">
    <citation type="submission" date="2020-04" db="EMBL/GenBank/DDBJ databases">
        <title>Plant Genome Project.</title>
        <authorList>
            <person name="Zhang R.-G."/>
        </authorList>
    </citation>
    <scope>NUCLEOTIDE SEQUENCE [LARGE SCALE GENOMIC DNA]</scope>
    <source>
        <strain evidence="8">YNK0</strain>
        <tissue evidence="8">Leaf</tissue>
    </source>
</reference>
<dbReference type="Pfam" id="PF25512">
    <property type="entry name" value="zf-CCCH_AtC3H23"/>
    <property type="match status" value="1"/>
</dbReference>
<dbReference type="Gene3D" id="3.30.1370.210">
    <property type="match status" value="1"/>
</dbReference>
<dbReference type="GO" id="GO:0008270">
    <property type="term" value="F:zinc ion binding"/>
    <property type="evidence" value="ECO:0007669"/>
    <property type="project" value="UniProtKB-KW"/>
</dbReference>
<evidence type="ECO:0000313" key="8">
    <source>
        <dbReference type="EMBL" id="KAF8380584.1"/>
    </source>
</evidence>
<evidence type="ECO:0000256" key="6">
    <source>
        <dbReference type="SAM" id="MobiDB-lite"/>
    </source>
</evidence>
<dbReference type="OMA" id="DIDWITE"/>
<dbReference type="InterPro" id="IPR036855">
    <property type="entry name" value="Znf_CCCH_sf"/>
</dbReference>
<dbReference type="PROSITE" id="PS50103">
    <property type="entry name" value="ZF_C3H1"/>
    <property type="match status" value="1"/>
</dbReference>
<comment type="caution">
    <text evidence="8">The sequence shown here is derived from an EMBL/GenBank/DDBJ whole genome shotgun (WGS) entry which is preliminary data.</text>
</comment>
<evidence type="ECO:0000256" key="5">
    <source>
        <dbReference type="PROSITE-ProRule" id="PRU00723"/>
    </source>
</evidence>
<dbReference type="InterPro" id="IPR057444">
    <property type="entry name" value="Znf-CCCH_AtC3H23-like"/>
</dbReference>
<feature type="domain" description="C3H1-type" evidence="7">
    <location>
        <begin position="77"/>
        <end position="104"/>
    </location>
</feature>
<evidence type="ECO:0000313" key="9">
    <source>
        <dbReference type="Proteomes" id="UP000655225"/>
    </source>
</evidence>
<keyword evidence="3 5" id="KW-0862">Zinc</keyword>
<dbReference type="GO" id="GO:0003677">
    <property type="term" value="F:DNA binding"/>
    <property type="evidence" value="ECO:0007669"/>
    <property type="project" value="UniProtKB-KW"/>
</dbReference>
<sequence>MLKGVHPSCFDFSKPRLSNPKPIRYSDISDEMYDTDTFRMYAFKIQRCPRSRSHDWTECPYAHRGEKARRRDPRKINYSAIACPDFRDGECEKGDSCEFAHGVFEFWLHPARYRTRACNAGRYCQRKVCFFAHTPEQLRSDTNHKCQYTYRVRMNSSGGVDNKDGLDGGKRNLVSPPARDGNSVEENSDFEGLKMGDGDEWERSFGCNVSDLPDIDWIVELVK</sequence>
<protein>
    <recommendedName>
        <fullName evidence="7">C3H1-type domain-containing protein</fullName>
    </recommendedName>
</protein>
<gene>
    <name evidence="8" type="ORF">HHK36_028072</name>
</gene>
<keyword evidence="1 5" id="KW-0479">Metal-binding</keyword>
<dbReference type="Pfam" id="PF00642">
    <property type="entry name" value="zf-CCCH"/>
    <property type="match status" value="1"/>
</dbReference>
<dbReference type="Proteomes" id="UP000655225">
    <property type="component" value="Unassembled WGS sequence"/>
</dbReference>
<feature type="compositionally biased region" description="Basic and acidic residues" evidence="6">
    <location>
        <begin position="161"/>
        <end position="170"/>
    </location>
</feature>
<feature type="region of interest" description="Disordered" evidence="6">
    <location>
        <begin position="159"/>
        <end position="189"/>
    </location>
</feature>
<keyword evidence="2 5" id="KW-0863">Zinc-finger</keyword>
<keyword evidence="9" id="KW-1185">Reference proteome</keyword>
<dbReference type="EMBL" id="JABCRI010000021">
    <property type="protein sequence ID" value="KAF8380584.1"/>
    <property type="molecule type" value="Genomic_DNA"/>
</dbReference>
<proteinExistence type="predicted"/>
<name>A0A834YFY1_TETSI</name>
<evidence type="ECO:0000256" key="1">
    <source>
        <dbReference type="ARBA" id="ARBA00022723"/>
    </source>
</evidence>
<dbReference type="AlphaFoldDB" id="A0A834YFY1"/>